<evidence type="ECO:0000259" key="2">
    <source>
        <dbReference type="Pfam" id="PF07969"/>
    </source>
</evidence>
<dbReference type="InterPro" id="IPR032466">
    <property type="entry name" value="Metal_Hydrolase"/>
</dbReference>
<dbReference type="PANTHER" id="PTHR11647">
    <property type="entry name" value="HYDRANTOINASE/DIHYDROPYRIMIDINASE FAMILY MEMBER"/>
    <property type="match status" value="1"/>
</dbReference>
<dbReference type="RefSeq" id="WP_057481487.1">
    <property type="nucleotide sequence ID" value="NZ_BMWR01000003.1"/>
</dbReference>
<evidence type="ECO:0000313" key="4">
    <source>
        <dbReference type="Proteomes" id="UP000051643"/>
    </source>
</evidence>
<dbReference type="Gene3D" id="2.30.40.10">
    <property type="entry name" value="Urease, subunit C, domain 1"/>
    <property type="match status" value="1"/>
</dbReference>
<evidence type="ECO:0000256" key="1">
    <source>
        <dbReference type="SAM" id="SignalP"/>
    </source>
</evidence>
<feature type="domain" description="Amidohydrolase 3" evidence="2">
    <location>
        <begin position="76"/>
        <end position="506"/>
    </location>
</feature>
<dbReference type="EMBL" id="LKTP01000012">
    <property type="protein sequence ID" value="KRG29012.1"/>
    <property type="molecule type" value="Genomic_DNA"/>
</dbReference>
<accession>A0A0Q9ZIP4</accession>
<dbReference type="SUPFAM" id="SSF51338">
    <property type="entry name" value="Composite domain of metallo-dependent hydrolases"/>
    <property type="match status" value="1"/>
</dbReference>
<dbReference type="AlphaFoldDB" id="A0A0Q9ZIP4"/>
<keyword evidence="1" id="KW-0732">Signal</keyword>
<keyword evidence="3" id="KW-0378">Hydrolase</keyword>
<organism evidence="3 4">
    <name type="scientific">Salegentibacter mishustinae</name>
    <dbReference type="NCBI Taxonomy" id="270918"/>
    <lineage>
        <taxon>Bacteria</taxon>
        <taxon>Pseudomonadati</taxon>
        <taxon>Bacteroidota</taxon>
        <taxon>Flavobacteriia</taxon>
        <taxon>Flavobacteriales</taxon>
        <taxon>Flavobacteriaceae</taxon>
        <taxon>Salegentibacter</taxon>
    </lineage>
</organism>
<dbReference type="GO" id="GO:0016810">
    <property type="term" value="F:hydrolase activity, acting on carbon-nitrogen (but not peptide) bonds"/>
    <property type="evidence" value="ECO:0007669"/>
    <property type="project" value="InterPro"/>
</dbReference>
<dbReference type="InterPro" id="IPR050378">
    <property type="entry name" value="Metallo-dep_Hydrolases_sf"/>
</dbReference>
<sequence length="528" mass="58210">MKKEIRLSSFLILAALFIVISSCANAQITEPDYLITGSRVFIDKETGFKNLDVGVKDDKIVFLGDAASQNFKTTNIIEADGKILSPGFIDPHTHLTYDLSREDRKANLPYLMQGVTTIVTGNDGSSSIPIGEKLDEWQSNGIGTNAALLVGHGSVRKEVLGLKDVQPNADDLKQMKDLVAQAMKDGAFGISTGLFYSPGSYSETEEIIELSKVASKYGGIYDTHMRDESSYTIGLIKSVEEILEIAEKSDIPVHISHIKALGKDVWGKSAEVIKMVEEAQEKGLIVTANQYPYPASRTNLIAAVIPRWAEEGGYESLIERFNDATLQDSLKAGIKENIRRRGGPETLIFSSAEDEKLNGLSLKEIASNWDITPTETVIKALKADGEIRVVSYNMTDEDLNSFMQQEWVMTGSDGTPGHPRKYGSFSTKMRKYYKEDGIIDLPFLLHNQSVLVAETFGFEKRGKIEEGNFADLILFDPDEVKDHATFEDPSKLATGMNLVIVNGEIVLRNGEFANKLAGKALKHQNTKP</sequence>
<evidence type="ECO:0000313" key="3">
    <source>
        <dbReference type="EMBL" id="KRG29012.1"/>
    </source>
</evidence>
<feature type="signal peptide" evidence="1">
    <location>
        <begin position="1"/>
        <end position="26"/>
    </location>
</feature>
<keyword evidence="4" id="KW-1185">Reference proteome</keyword>
<dbReference type="Proteomes" id="UP000051643">
    <property type="component" value="Unassembled WGS sequence"/>
</dbReference>
<dbReference type="Gene3D" id="3.20.20.140">
    <property type="entry name" value="Metal-dependent hydrolases"/>
    <property type="match status" value="2"/>
</dbReference>
<proteinExistence type="predicted"/>
<dbReference type="InterPro" id="IPR013108">
    <property type="entry name" value="Amidohydro_3"/>
</dbReference>
<dbReference type="PANTHER" id="PTHR11647:SF1">
    <property type="entry name" value="COLLAPSIN RESPONSE MEDIATOR PROTEIN"/>
    <property type="match status" value="1"/>
</dbReference>
<dbReference type="SUPFAM" id="SSF51556">
    <property type="entry name" value="Metallo-dependent hydrolases"/>
    <property type="match status" value="1"/>
</dbReference>
<name>A0A0Q9ZIP4_9FLAO</name>
<reference evidence="3" key="1">
    <citation type="submission" date="2015-10" db="EMBL/GenBank/DDBJ databases">
        <title>Draft genome sequence of Salegentibacter mishustinae KCTC 12263.</title>
        <authorList>
            <person name="Lin W."/>
            <person name="Zheng Q."/>
        </authorList>
    </citation>
    <scope>NUCLEOTIDE SEQUENCE [LARGE SCALE GENOMIC DNA]</scope>
    <source>
        <strain evidence="3">KCTC 12263</strain>
    </source>
</reference>
<comment type="caution">
    <text evidence="3">The sequence shown here is derived from an EMBL/GenBank/DDBJ whole genome shotgun (WGS) entry which is preliminary data.</text>
</comment>
<dbReference type="InterPro" id="IPR011059">
    <property type="entry name" value="Metal-dep_hydrolase_composite"/>
</dbReference>
<protein>
    <submittedName>
        <fullName evidence="3">Amidohydrolase</fullName>
    </submittedName>
</protein>
<gene>
    <name evidence="3" type="ORF">APR42_03540</name>
</gene>
<dbReference type="OrthoDB" id="9775607at2"/>
<feature type="chain" id="PRO_5006389539" evidence="1">
    <location>
        <begin position="27"/>
        <end position="528"/>
    </location>
</feature>
<dbReference type="PROSITE" id="PS51257">
    <property type="entry name" value="PROKAR_LIPOPROTEIN"/>
    <property type="match status" value="1"/>
</dbReference>
<dbReference type="STRING" id="270918.APR42_03540"/>
<dbReference type="Pfam" id="PF07969">
    <property type="entry name" value="Amidohydro_3"/>
    <property type="match status" value="1"/>
</dbReference>